<feature type="region of interest" description="Disordered" evidence="1">
    <location>
        <begin position="1"/>
        <end position="89"/>
    </location>
</feature>
<gene>
    <name evidence="2" type="ORF">Tci_049406</name>
</gene>
<protein>
    <submittedName>
        <fullName evidence="2">Uncharacterized protein</fullName>
    </submittedName>
</protein>
<evidence type="ECO:0000256" key="1">
    <source>
        <dbReference type="SAM" id="MobiDB-lite"/>
    </source>
</evidence>
<proteinExistence type="predicted"/>
<organism evidence="2">
    <name type="scientific">Tanacetum cinerariifolium</name>
    <name type="common">Dalmatian daisy</name>
    <name type="synonym">Chrysanthemum cinerariifolium</name>
    <dbReference type="NCBI Taxonomy" id="118510"/>
    <lineage>
        <taxon>Eukaryota</taxon>
        <taxon>Viridiplantae</taxon>
        <taxon>Streptophyta</taxon>
        <taxon>Embryophyta</taxon>
        <taxon>Tracheophyta</taxon>
        <taxon>Spermatophyta</taxon>
        <taxon>Magnoliopsida</taxon>
        <taxon>eudicotyledons</taxon>
        <taxon>Gunneridae</taxon>
        <taxon>Pentapetalae</taxon>
        <taxon>asterids</taxon>
        <taxon>campanulids</taxon>
        <taxon>Asterales</taxon>
        <taxon>Asteraceae</taxon>
        <taxon>Asteroideae</taxon>
        <taxon>Anthemideae</taxon>
        <taxon>Anthemidinae</taxon>
        <taxon>Tanacetum</taxon>
    </lineage>
</organism>
<name>A0A6L2MTW3_TANCI</name>
<reference evidence="2" key="1">
    <citation type="journal article" date="2019" name="Sci. Rep.">
        <title>Draft genome of Tanacetum cinerariifolium, the natural source of mosquito coil.</title>
        <authorList>
            <person name="Yamashiro T."/>
            <person name="Shiraishi A."/>
            <person name="Satake H."/>
            <person name="Nakayama K."/>
        </authorList>
    </citation>
    <scope>NUCLEOTIDE SEQUENCE</scope>
</reference>
<comment type="caution">
    <text evidence="2">The sequence shown here is derived from an EMBL/GenBank/DDBJ whole genome shotgun (WGS) entry which is preliminary data.</text>
</comment>
<dbReference type="EMBL" id="BKCJ010007471">
    <property type="protein sequence ID" value="GEU77428.1"/>
    <property type="molecule type" value="Genomic_DNA"/>
</dbReference>
<accession>A0A6L2MTW3</accession>
<evidence type="ECO:0000313" key="2">
    <source>
        <dbReference type="EMBL" id="GEU77428.1"/>
    </source>
</evidence>
<sequence>MPPRMTTRSAGWPAAASRGEGTGGRAGRGGGRTRGCSGDQGNGRIDGQGGQVGGRGSEIMSPRMTTRRVGRPAAASRGGGMGGRADRGGGRTIGLRFKIEWTSAWDYDCNNWRLYDVFLI</sequence>
<dbReference type="AlphaFoldDB" id="A0A6L2MTW3"/>
<feature type="compositionally biased region" description="Gly residues" evidence="1">
    <location>
        <begin position="20"/>
        <end position="56"/>
    </location>
</feature>